<gene>
    <name evidence="2" type="ORF">POL58_21990</name>
</gene>
<name>A0ABT5B9P4_9BACT</name>
<proteinExistence type="predicted"/>
<dbReference type="RefSeq" id="WP_272001205.1">
    <property type="nucleotide sequence ID" value="NZ_JAQNDN010000013.1"/>
</dbReference>
<keyword evidence="3" id="KW-1185">Reference proteome</keyword>
<comment type="caution">
    <text evidence="2">The sequence shown here is derived from an EMBL/GenBank/DDBJ whole genome shotgun (WGS) entry which is preliminary data.</text>
</comment>
<dbReference type="EMBL" id="JAQNDN010000013">
    <property type="protein sequence ID" value="MDC0670443.1"/>
    <property type="molecule type" value="Genomic_DNA"/>
</dbReference>
<organism evidence="2 3">
    <name type="scientific">Nannocystis radixulma</name>
    <dbReference type="NCBI Taxonomy" id="2995305"/>
    <lineage>
        <taxon>Bacteria</taxon>
        <taxon>Pseudomonadati</taxon>
        <taxon>Myxococcota</taxon>
        <taxon>Polyangia</taxon>
        <taxon>Nannocystales</taxon>
        <taxon>Nannocystaceae</taxon>
        <taxon>Nannocystis</taxon>
    </lineage>
</organism>
<evidence type="ECO:0000256" key="1">
    <source>
        <dbReference type="ARBA" id="ARBA00023284"/>
    </source>
</evidence>
<sequence>MPQATGLVADLQARFGDKVTCQVHRGDRGVFDVVADGDKIFSKDQLGRFPKRGEVGDMIAPLLASPRR</sequence>
<reference evidence="2 3" key="1">
    <citation type="submission" date="2022-11" db="EMBL/GenBank/DDBJ databases">
        <title>Minimal conservation of predation-associated metabolite biosynthetic gene clusters underscores biosynthetic potential of Myxococcota including descriptions for ten novel species: Archangium lansinium sp. nov., Myxococcus landrumus sp. nov., Nannocystis bai.</title>
        <authorList>
            <person name="Ahearne A."/>
            <person name="Stevens C."/>
            <person name="Dowd S."/>
        </authorList>
    </citation>
    <scope>NUCLEOTIDE SEQUENCE [LARGE SCALE GENOMIC DNA]</scope>
    <source>
        <strain evidence="2 3">NCELM</strain>
    </source>
</reference>
<dbReference type="InterPro" id="IPR011893">
    <property type="entry name" value="Selenoprotein_Rdx-typ"/>
</dbReference>
<protein>
    <submittedName>
        <fullName evidence="2">Rdx family protein</fullName>
    </submittedName>
</protein>
<accession>A0ABT5B9P4</accession>
<dbReference type="Gene3D" id="3.40.30.10">
    <property type="entry name" value="Glutaredoxin"/>
    <property type="match status" value="1"/>
</dbReference>
<evidence type="ECO:0000313" key="3">
    <source>
        <dbReference type="Proteomes" id="UP001217838"/>
    </source>
</evidence>
<dbReference type="Proteomes" id="UP001217838">
    <property type="component" value="Unassembled WGS sequence"/>
</dbReference>
<dbReference type="Pfam" id="PF10262">
    <property type="entry name" value="Rdx"/>
    <property type="match status" value="1"/>
</dbReference>
<keyword evidence="1" id="KW-0676">Redox-active center</keyword>
<evidence type="ECO:0000313" key="2">
    <source>
        <dbReference type="EMBL" id="MDC0670443.1"/>
    </source>
</evidence>